<dbReference type="InParanoid" id="A0A165GRQ1"/>
<feature type="compositionally biased region" description="Basic and acidic residues" evidence="1">
    <location>
        <begin position="464"/>
        <end position="478"/>
    </location>
</feature>
<dbReference type="Pfam" id="PF08550">
    <property type="entry name" value="GATA_AreA"/>
    <property type="match status" value="1"/>
</dbReference>
<feature type="compositionally biased region" description="Basic and acidic residues" evidence="1">
    <location>
        <begin position="410"/>
        <end position="424"/>
    </location>
</feature>
<dbReference type="OrthoDB" id="5054775at2759"/>
<feature type="compositionally biased region" description="Polar residues" evidence="1">
    <location>
        <begin position="615"/>
        <end position="630"/>
    </location>
</feature>
<evidence type="ECO:0000259" key="2">
    <source>
        <dbReference type="Pfam" id="PF08550"/>
    </source>
</evidence>
<feature type="compositionally biased region" description="Polar residues" evidence="1">
    <location>
        <begin position="315"/>
        <end position="324"/>
    </location>
</feature>
<dbReference type="Pfam" id="PF11702">
    <property type="entry name" value="DUF3295"/>
    <property type="match status" value="1"/>
</dbReference>
<evidence type="ECO:0000256" key="1">
    <source>
        <dbReference type="SAM" id="MobiDB-lite"/>
    </source>
</evidence>
<dbReference type="GeneID" id="28896186"/>
<evidence type="ECO:0000313" key="4">
    <source>
        <dbReference type="EMBL" id="KZF22510.1"/>
    </source>
</evidence>
<feature type="compositionally biased region" description="Polar residues" evidence="1">
    <location>
        <begin position="332"/>
        <end position="348"/>
    </location>
</feature>
<feature type="region of interest" description="Disordered" evidence="1">
    <location>
        <begin position="506"/>
        <end position="562"/>
    </location>
</feature>
<evidence type="ECO:0000313" key="5">
    <source>
        <dbReference type="Proteomes" id="UP000076632"/>
    </source>
</evidence>
<sequence>MYRHVSSSGPGVTSSLLASPLSPPHYPSYPSCNSNHYTFLDASPPLHLTSSPFPLVGLLGIDQEPILSATDSTSATVTVPPDAHQLDLDRAASVEMAPRLAAPVLTVDAAKIHKVDTRNAENLFSMWTVFSKCADSMEEGRRLENLSWRLWNRETFCCEPESVAQPSTSPMAVSHRLAVAHESEDVPELSGSVDSAASDDCMQSNKNKSAPLDIQRPKPVSRDSDRSRGRERHITSLDLEKMVMNIKEKKELEPLEPFSVRPAPLRATSSAVIQRPSSPRPSVARAATAPQHSTVSQEKQKQKAADIDSEDDDNTGSQSISTHSIVRGFSPGQISSSVRSQPQLQPQSIVPARPPTPFKVEQKKKGGMFMLGASSGEEESSLEEHMSQPPHRSSLSDGLRKPGSKKKQTSFKEEVATRTILERAAEDEDVFESDDEEDVSESAIEDDDDSSDWEDSVTESARSSMDDKQMFQRVDSRPHLTSRRSLLTNLLHQPQRAAAMQNIASRSTPALHRSRTSSPNGPSVAGSPEDESALTMRGVGIPRSKPIGMNTSNTQPPALSPRTTRRNMLATELTESLRRHLLWERQQKSTTANAVLKRRHTAHDVANLQEYPGQRSGSSKDASKTGSWNQYFDHGLGEYHQKGW</sequence>
<reference evidence="4 5" key="1">
    <citation type="journal article" date="2016" name="Fungal Biol.">
        <title>The genome of Xylona heveae provides a window into fungal endophytism.</title>
        <authorList>
            <person name="Gazis R."/>
            <person name="Kuo A."/>
            <person name="Riley R."/>
            <person name="LaButti K."/>
            <person name="Lipzen A."/>
            <person name="Lin J."/>
            <person name="Amirebrahimi M."/>
            <person name="Hesse C.N."/>
            <person name="Spatafora J.W."/>
            <person name="Henrissat B."/>
            <person name="Hainaut M."/>
            <person name="Grigoriev I.V."/>
            <person name="Hibbett D.S."/>
        </authorList>
    </citation>
    <scope>NUCLEOTIDE SEQUENCE [LARGE SCALE GENOMIC DNA]</scope>
    <source>
        <strain evidence="4 5">TC161</strain>
    </source>
</reference>
<dbReference type="GO" id="GO:0006808">
    <property type="term" value="P:regulation of nitrogen utilization"/>
    <property type="evidence" value="ECO:0007669"/>
    <property type="project" value="TreeGrafter"/>
</dbReference>
<name>A0A165GRQ1_XYLHT</name>
<dbReference type="InterPro" id="IPR021711">
    <property type="entry name" value="DUF3295"/>
</dbReference>
<dbReference type="InterPro" id="IPR013860">
    <property type="entry name" value="AreA_GATA"/>
</dbReference>
<dbReference type="GO" id="GO:0031930">
    <property type="term" value="P:mitochondria-nucleus signaling pathway"/>
    <property type="evidence" value="ECO:0007669"/>
    <property type="project" value="TreeGrafter"/>
</dbReference>
<dbReference type="Proteomes" id="UP000076632">
    <property type="component" value="Unassembled WGS sequence"/>
</dbReference>
<feature type="domain" description="DUF3295" evidence="3">
    <location>
        <begin position="183"/>
        <end position="644"/>
    </location>
</feature>
<proteinExistence type="predicted"/>
<dbReference type="STRING" id="1328760.A0A165GRQ1"/>
<accession>A0A165GRQ1</accession>
<dbReference type="OMA" id="NGYHSKG"/>
<dbReference type="PANTHER" id="PTHR28014:SF1">
    <property type="entry name" value="NEGATIVE REGULATOR OF RAS-CAMP PATHWAY"/>
    <property type="match status" value="1"/>
</dbReference>
<feature type="domain" description="Nitrogen regulatory protein areA GATA-like" evidence="2">
    <location>
        <begin position="126"/>
        <end position="153"/>
    </location>
</feature>
<dbReference type="InterPro" id="IPR053043">
    <property type="entry name" value="Ras-cAMP_regulatory"/>
</dbReference>
<evidence type="ECO:0000259" key="3">
    <source>
        <dbReference type="Pfam" id="PF11702"/>
    </source>
</evidence>
<keyword evidence="5" id="KW-1185">Reference proteome</keyword>
<protein>
    <submittedName>
        <fullName evidence="4">DUF1752-domain-containing protein</fullName>
    </submittedName>
</protein>
<feature type="region of interest" description="Disordered" evidence="1">
    <location>
        <begin position="604"/>
        <end position="632"/>
    </location>
</feature>
<organism evidence="4 5">
    <name type="scientific">Xylona heveae (strain CBS 132557 / TC161)</name>
    <dbReference type="NCBI Taxonomy" id="1328760"/>
    <lineage>
        <taxon>Eukaryota</taxon>
        <taxon>Fungi</taxon>
        <taxon>Dikarya</taxon>
        <taxon>Ascomycota</taxon>
        <taxon>Pezizomycotina</taxon>
        <taxon>Xylonomycetes</taxon>
        <taxon>Xylonales</taxon>
        <taxon>Xylonaceae</taxon>
        <taxon>Xylona</taxon>
    </lineage>
</organism>
<dbReference type="RefSeq" id="XP_018188065.1">
    <property type="nucleotide sequence ID" value="XM_018331049.1"/>
</dbReference>
<dbReference type="GO" id="GO:0005737">
    <property type="term" value="C:cytoplasm"/>
    <property type="evidence" value="ECO:0007669"/>
    <property type="project" value="TreeGrafter"/>
</dbReference>
<dbReference type="PANTHER" id="PTHR28014">
    <property type="entry name" value="NEGATIVE REGULATOR OF RAS-CAMP PATHWAY"/>
    <property type="match status" value="1"/>
</dbReference>
<feature type="region of interest" description="Disordered" evidence="1">
    <location>
        <begin position="269"/>
        <end position="479"/>
    </location>
</feature>
<dbReference type="GO" id="GO:0000122">
    <property type="term" value="P:negative regulation of transcription by RNA polymerase II"/>
    <property type="evidence" value="ECO:0007669"/>
    <property type="project" value="TreeGrafter"/>
</dbReference>
<feature type="compositionally biased region" description="Acidic residues" evidence="1">
    <location>
        <begin position="425"/>
        <end position="457"/>
    </location>
</feature>
<dbReference type="EMBL" id="KV407458">
    <property type="protein sequence ID" value="KZF22510.1"/>
    <property type="molecule type" value="Genomic_DNA"/>
</dbReference>
<dbReference type="AlphaFoldDB" id="A0A165GRQ1"/>
<feature type="compositionally biased region" description="Basic and acidic residues" evidence="1">
    <location>
        <begin position="220"/>
        <end position="236"/>
    </location>
</feature>
<feature type="region of interest" description="Disordered" evidence="1">
    <location>
        <begin position="183"/>
        <end position="236"/>
    </location>
</feature>
<gene>
    <name evidence="4" type="ORF">L228DRAFT_238459</name>
</gene>